<feature type="domain" description="Fibronectin type-III" evidence="7">
    <location>
        <begin position="2592"/>
        <end position="2686"/>
    </location>
</feature>
<keyword evidence="3" id="KW-0677">Repeat</keyword>
<dbReference type="Pfam" id="PF00041">
    <property type="entry name" value="fn3"/>
    <property type="match status" value="5"/>
</dbReference>
<feature type="compositionally biased region" description="Basic and acidic residues" evidence="5">
    <location>
        <begin position="751"/>
        <end position="781"/>
    </location>
</feature>
<feature type="compositionally biased region" description="Basic and acidic residues" evidence="5">
    <location>
        <begin position="863"/>
        <end position="885"/>
    </location>
</feature>
<dbReference type="CDD" id="cd00096">
    <property type="entry name" value="Ig"/>
    <property type="match status" value="2"/>
</dbReference>
<evidence type="ECO:0000256" key="3">
    <source>
        <dbReference type="ARBA" id="ARBA00022737"/>
    </source>
</evidence>
<dbReference type="PROSITE" id="PS50853">
    <property type="entry name" value="FN3"/>
    <property type="match status" value="7"/>
</dbReference>
<feature type="domain" description="Fibronectin type-III" evidence="7">
    <location>
        <begin position="2140"/>
        <end position="2231"/>
    </location>
</feature>
<feature type="domain" description="Ig-like" evidence="6">
    <location>
        <begin position="2497"/>
        <end position="2583"/>
    </location>
</feature>
<reference evidence="8 9" key="1">
    <citation type="submission" date="2018-11" db="EMBL/GenBank/DDBJ databases">
        <authorList>
            <consortium name="Pathogen Informatics"/>
        </authorList>
    </citation>
    <scope>NUCLEOTIDE SEQUENCE [LARGE SCALE GENOMIC DNA]</scope>
</reference>
<feature type="compositionally biased region" description="Basic and acidic residues" evidence="5">
    <location>
        <begin position="537"/>
        <end position="552"/>
    </location>
</feature>
<feature type="compositionally biased region" description="Polar residues" evidence="5">
    <location>
        <begin position="890"/>
        <end position="918"/>
    </location>
</feature>
<dbReference type="InterPro" id="IPR003599">
    <property type="entry name" value="Ig_sub"/>
</dbReference>
<feature type="domain" description="Ig-like" evidence="6">
    <location>
        <begin position="1840"/>
        <end position="1929"/>
    </location>
</feature>
<reference evidence="10" key="2">
    <citation type="submission" date="2019-09" db="UniProtKB">
        <authorList>
            <consortium name="WormBaseParasite"/>
        </authorList>
    </citation>
    <scope>IDENTIFICATION</scope>
</reference>
<dbReference type="PANTHER" id="PTHR14340">
    <property type="entry name" value="MICROFIBRIL-ASSOCIATED GLYCOPROTEIN 3"/>
    <property type="match status" value="1"/>
</dbReference>
<feature type="domain" description="Ig-like" evidence="6">
    <location>
        <begin position="1653"/>
        <end position="1742"/>
    </location>
</feature>
<evidence type="ECO:0000256" key="1">
    <source>
        <dbReference type="ARBA" id="ARBA00004161"/>
    </source>
</evidence>
<feature type="domain" description="Ig-like" evidence="6">
    <location>
        <begin position="1752"/>
        <end position="1836"/>
    </location>
</feature>
<organism evidence="9 10">
    <name type="scientific">Heligmosomoides polygyrus</name>
    <name type="common">Parasitic roundworm</name>
    <dbReference type="NCBI Taxonomy" id="6339"/>
    <lineage>
        <taxon>Eukaryota</taxon>
        <taxon>Metazoa</taxon>
        <taxon>Ecdysozoa</taxon>
        <taxon>Nematoda</taxon>
        <taxon>Chromadorea</taxon>
        <taxon>Rhabditida</taxon>
        <taxon>Rhabditina</taxon>
        <taxon>Rhabditomorpha</taxon>
        <taxon>Strongyloidea</taxon>
        <taxon>Heligmosomidae</taxon>
        <taxon>Heligmosomoides</taxon>
    </lineage>
</organism>
<dbReference type="InterPro" id="IPR036179">
    <property type="entry name" value="Ig-like_dom_sf"/>
</dbReference>
<evidence type="ECO:0000259" key="6">
    <source>
        <dbReference type="PROSITE" id="PS50835"/>
    </source>
</evidence>
<dbReference type="PROSITE" id="PS50835">
    <property type="entry name" value="IG_LIKE"/>
    <property type="match status" value="6"/>
</dbReference>
<feature type="domain" description="Ig-like" evidence="6">
    <location>
        <begin position="2436"/>
        <end position="2492"/>
    </location>
</feature>
<dbReference type="FunFam" id="2.60.40.10:FF:000031">
    <property type="entry name" value="Myosin-binding protein C, slow type"/>
    <property type="match status" value="1"/>
</dbReference>
<proteinExistence type="inferred from homology"/>
<feature type="compositionally biased region" description="Basic and acidic residues" evidence="5">
    <location>
        <begin position="1009"/>
        <end position="1022"/>
    </location>
</feature>
<evidence type="ECO:0000256" key="4">
    <source>
        <dbReference type="ARBA" id="ARBA00023319"/>
    </source>
</evidence>
<dbReference type="PANTHER" id="PTHR14340:SF9">
    <property type="entry name" value="FIBRONECTIN TYPE-III DOMAIN-CONTAINING PROTEIN"/>
    <property type="match status" value="1"/>
</dbReference>
<dbReference type="Gene3D" id="2.60.40.10">
    <property type="entry name" value="Immunoglobulins"/>
    <property type="match status" value="17"/>
</dbReference>
<name>A0A183G2T6_HELPZ</name>
<dbReference type="GO" id="GO:0031672">
    <property type="term" value="C:A band"/>
    <property type="evidence" value="ECO:0007669"/>
    <property type="project" value="UniProtKB-SubCell"/>
</dbReference>
<dbReference type="InterPro" id="IPR013098">
    <property type="entry name" value="Ig_I-set"/>
</dbReference>
<protein>
    <submittedName>
        <fullName evidence="10">Ig-like domain-containing protein</fullName>
    </submittedName>
</protein>
<feature type="region of interest" description="Disordered" evidence="5">
    <location>
        <begin position="292"/>
        <end position="381"/>
    </location>
</feature>
<evidence type="ECO:0000259" key="7">
    <source>
        <dbReference type="PROSITE" id="PS50853"/>
    </source>
</evidence>
<feature type="domain" description="Ig-like" evidence="6">
    <location>
        <begin position="182"/>
        <end position="261"/>
    </location>
</feature>
<sequence>MGRDECVAHIDVAEETRRSIARKFSKLDSEALFEREYEAAEITSSEMDVAVPEGEIARLRGRLCGYPFPEVIWLKNGVEIDPLLHSAKYDFEVKEGLSWKCAVTIGKLRVASNTPTTSPLSPRRDISDGSFTMEIADCTPDDSDVYTLIVENMAGVDSCCFQLMVVERVNPTAPRLTQSIAPRFASALCDRDAVVGEQVVMMVATQGDPPPSVHFFRDGKLISESDKYMIHHEPEPINQHLLILKGIDKDEEAEYACHAANPAGEAWCYSDLFVKSLPEETAEEISLVTVSVDRSEAESVSNESKNEAEPPAEGAFEKGLSTTDGKLRRQVKGGKKHDQEDSARVTQTEQSRKRIISKKDKSLENQELLRENDAEKSLPCKEKTGAEGSIACTSLKESSASVEHFSPNNGDAMLEEEKRKAPLDMENVEEARVCSQNESTHDEFAEGKLAKEREDRESSARDHDGPKKAPTTTSVEHSDRKTSESSDAKEFSAAMTGGKPSQKKPSDKEIEHLPAQYNSGVGEVLKNADNKVFRQVETKPIVRREPSPDELGKKRKNVPKALVIPNQISSRFGDPSVLHSEASITAKIAASEDSAETTSPVKQSQSACISMKVNSAGPKVGGSSTGTAAEFTFTRRSSAHEIYESAAAIQLRREAQEKISLPLQAMEKAEGASATLTSGEVESEEALELDPSNASTDKEKNVIPLTSSGGTKAEAIEYRKEMAVRSVEVDFLEKTFKGRTNESYQCVHIVEKKEKAQRKNDSYTKMKEGGKEREEKEDRSSTSRALEQDGEVPIRIAEDTATVLQSEFKMPAMKEPADGNEGLPQIKDANKLEHEGVGLNERQVGEVVEAAVKLRSSEVAEINEKKAKKEKDIGNDVGNTRRGEGDAFGNDNSQPPVGLVQSQSPESCGNATLVGQTSVKEKQEHVDITPAAEKAANRTHLDGGLYEPHEKRTADELLGQMRLQKTAVLPSGQEVMRGSVNAEKATSKTPEEKGRKATKKRTKQNASKQRKEGGVRKADLKTLRPRGTARGPVGEDLSSLNQNSEKSSKQFSTSALKADVLEKESMQSVKLRSEKTASKETAKNGALSTSRTELLLGDAIHLEPKFVNESDGAEWVIDGARQADKLRCAEDTNGRSEVRFEDGSTSTKFAAEEISHEITSRLEGKTIGKEGETVQLVIELDHPAKEVTWTKDNELLSDTGRYSITTERNTCRLTIRNAEFNDSGQFVVTADGFKCDTYLVVSGKPRILPNTNAALEVERDENVILSVGFECQNEPDVTVLLNGSLLREDAKTHIDIHENSVKFCKRQATKADSGEYTVILSNEFGEAKEVFNVKVKDVPGPPSSISVDEIESDCITISWEKPIDDGGQPVIAYLIEKKEDGRRTFHKVAQVSASKTSVAVDDLDMATGYSLRVAAVNKYGVGTPVETPVVTTGSPFKAPQVTEKPTISNVTNDSCVLLWSKPSDDGGSPIYGYDVYSRENGNEWTKVNSGAVFSERYVVGNLQSDATYQFTVKASNEKGMKSELGPPSDPLRIAPSPLGPTATLPSPRITVTDVDCVTVEWDVPEDEVSSEFVVSYKSEGSSIWSEIFCSSNLCRIAGLKEDVSYVFRVAMRNENGVGTFSMESQPVKVMGKYEQRSSFKLAKHHVFSAPSAPIVIKPIRDLTVAKKQELRLECYARGQPAPEFIWHKDGSEVVPRDDRTEIISEGNTSILLIRNVDTSDGGSYTCEVENQHGSTSSTSKVTIADVRCHFESSFSENTEVIEGKDVELTCILSDQDGVVVWYKDGKALSDSERVLTTVDGCKRTLKILAAGDKDSGNYRCETSDGRSRTEGELLVRVQEPHISIGPQDTVVSKMGSHLSLQCALTRPAQRVRWFKNGQEIYPQTNKCSITTTGCVSTLEIRNFERGDVGDYSAALDEKEVSTPAHVQLQVAPEITIREKLEAELVLHAHSELAFHVEAVGHPSPSVTILHNESRIQNRALVEEYDNVISVRMKNLVREDCGVVKITAENEFGETHKEIRLTVIDVPSEPLVLVASDTTMDSTTLSWSHPEKTNGAPLTGFIIERKAVDSNRWRPVGKTNASTLKFLATDLFSNQVYGFRIIAVNSAGEGPPSQTVDVLTMEDNESKLDSSESSILCLLETPETPEAKLEGANVTLTWKAVPEAVVYIVERQRDNGEWLEIARLEKTCFVDTSLVENAAYCYRISAKSLSAESRPSDITLPLSITVGHTDEEGADEYAERAEVIDNGEKVNGVSFVNGELLENEESKVADAILDGDATPAIEIPATESGEEKKKKKVVKKKAKEAEEALHEELKDDVTEGVKTDVVASPEEGQEVPAKRAALGEDAEILTKKVARGKKEETLVLDGEKKHEKVVETELKTESPAEQKLVVEAATQQALDEQAVKVEALVLQQKADLVKLKLGEKGELTVSSSSPAVFTWTKDGRSLPNDFALSGDTTSSTVGIPFASPEFAGEYKCVATSKDGQTATTSTTVKVEGKPVVEPEASTVEVKVGESATLVADIHSGPGVKCEWKKDGQPVKKSKSLTTSYTDVIAELAIKAVEPSHGGVYSVTATNSDGSDTADITLIVKSNPSAPEGPLDVSVTDKACKLTWKVPKADGNSAILGYYVEKFDETIKKWSFVARSPECSYTIDTVKSKPAPRYRVAAENAVGVGPFIESLPVAADVKPEFSSKDTSKSVTVIPEGKDGSIVLSFAGEPTPDVEWTDSSGRVIADSKKYKVHGCPATPGKPSVQQQNADTVTLSWSEPKQDGGCPITHYAVEMRTVSIKMWKAAEQTKEPRTTLFNLVPSETYIFRVKAFNASGESSFSEESEPFCLKKTGGMNGIDGATTSHEATLIVGKLDDFTDSTIQDSLEDLHALQKQANRTVI</sequence>
<evidence type="ECO:0000256" key="2">
    <source>
        <dbReference type="ARBA" id="ARBA00006692"/>
    </source>
</evidence>
<feature type="compositionally biased region" description="Basic and acidic residues" evidence="5">
    <location>
        <begin position="439"/>
        <end position="467"/>
    </location>
</feature>
<feature type="domain" description="Fibronectin type-III" evidence="7">
    <location>
        <begin position="1544"/>
        <end position="1632"/>
    </location>
</feature>
<dbReference type="InterPro" id="IPR036116">
    <property type="entry name" value="FN3_sf"/>
</dbReference>
<dbReference type="InterPro" id="IPR003961">
    <property type="entry name" value="FN3_dom"/>
</dbReference>
<feature type="compositionally biased region" description="Basic and acidic residues" evidence="5">
    <location>
        <begin position="985"/>
        <end position="995"/>
    </location>
</feature>
<keyword evidence="4" id="KW-0393">Immunoglobulin domain</keyword>
<feature type="compositionally biased region" description="Basic and acidic residues" evidence="5">
    <location>
        <begin position="476"/>
        <end position="490"/>
    </location>
</feature>
<accession>A0A183G2T6</accession>
<dbReference type="InterPro" id="IPR007110">
    <property type="entry name" value="Ig-like_dom"/>
</dbReference>
<feature type="region of interest" description="Disordered" evidence="5">
    <location>
        <begin position="537"/>
        <end position="558"/>
    </location>
</feature>
<feature type="compositionally biased region" description="Basic and acidic residues" evidence="5">
    <location>
        <begin position="1059"/>
        <end position="1082"/>
    </location>
</feature>
<dbReference type="SMART" id="SM00409">
    <property type="entry name" value="IG"/>
    <property type="match status" value="10"/>
</dbReference>
<dbReference type="SMART" id="SM00060">
    <property type="entry name" value="FN3"/>
    <property type="match status" value="7"/>
</dbReference>
<feature type="compositionally biased region" description="Basic and acidic residues" evidence="5">
    <location>
        <begin position="357"/>
        <end position="381"/>
    </location>
</feature>
<dbReference type="InterPro" id="IPR003598">
    <property type="entry name" value="Ig_sub2"/>
</dbReference>
<feature type="compositionally biased region" description="Basic and acidic residues" evidence="5">
    <location>
        <begin position="935"/>
        <end position="949"/>
    </location>
</feature>
<evidence type="ECO:0000313" key="9">
    <source>
        <dbReference type="Proteomes" id="UP000050761"/>
    </source>
</evidence>
<dbReference type="FunFam" id="2.60.40.10:FF:000056">
    <property type="entry name" value="twitchin isoform X4"/>
    <property type="match status" value="1"/>
</dbReference>
<evidence type="ECO:0000313" key="10">
    <source>
        <dbReference type="WBParaSite" id="HPBE_0001565101-mRNA-1"/>
    </source>
</evidence>
<evidence type="ECO:0000313" key="8">
    <source>
        <dbReference type="EMBL" id="VDP03454.1"/>
    </source>
</evidence>
<dbReference type="FunFam" id="2.60.40.10:FF:000080">
    <property type="entry name" value="Myosin light chain kinase, smooth muscle"/>
    <property type="match status" value="1"/>
</dbReference>
<feature type="region of interest" description="Disordered" evidence="5">
    <location>
        <begin position="863"/>
        <end position="949"/>
    </location>
</feature>
<dbReference type="EMBL" id="UZAH01028967">
    <property type="protein sequence ID" value="VDP03454.1"/>
    <property type="molecule type" value="Genomic_DNA"/>
</dbReference>
<comment type="similarity">
    <text evidence="2">Belongs to the protein kinase superfamily. CAMK Ser/Thr protein kinase family.</text>
</comment>
<dbReference type="CDD" id="cd00063">
    <property type="entry name" value="FN3"/>
    <property type="match status" value="6"/>
</dbReference>
<evidence type="ECO:0000256" key="5">
    <source>
        <dbReference type="SAM" id="MobiDB-lite"/>
    </source>
</evidence>
<accession>A0A3P8BEH3</accession>
<feature type="domain" description="Fibronectin type-III" evidence="7">
    <location>
        <begin position="1341"/>
        <end position="1435"/>
    </location>
</feature>
<gene>
    <name evidence="8" type="ORF">HPBE_LOCUS15650</name>
</gene>
<dbReference type="Pfam" id="PF07679">
    <property type="entry name" value="I-set"/>
    <property type="match status" value="8"/>
</dbReference>
<feature type="region of interest" description="Disordered" evidence="5">
    <location>
        <begin position="972"/>
        <end position="1085"/>
    </location>
</feature>
<feature type="compositionally biased region" description="Polar residues" evidence="5">
    <location>
        <begin position="396"/>
        <end position="409"/>
    </location>
</feature>
<comment type="subcellular location">
    <subcellularLocation>
        <location evidence="1">Cytoplasm</location>
        <location evidence="1">Myofibril</location>
        <location evidence="1">Sarcomere</location>
        <location evidence="1">A band</location>
    </subcellularLocation>
</comment>
<feature type="region of interest" description="Disordered" evidence="5">
    <location>
        <begin position="396"/>
        <end position="522"/>
    </location>
</feature>
<dbReference type="Proteomes" id="UP000050761">
    <property type="component" value="Unassembled WGS sequence"/>
</dbReference>
<feature type="domain" description="Fibronectin type-III" evidence="7">
    <location>
        <begin position="2028"/>
        <end position="2122"/>
    </location>
</feature>
<keyword evidence="9" id="KW-1185">Reference proteome</keyword>
<feature type="compositionally biased region" description="Polar residues" evidence="5">
    <location>
        <begin position="1038"/>
        <end position="1055"/>
    </location>
</feature>
<dbReference type="OrthoDB" id="504170at2759"/>
<dbReference type="SUPFAM" id="SSF48726">
    <property type="entry name" value="Immunoglobulin"/>
    <property type="match status" value="10"/>
</dbReference>
<dbReference type="WBParaSite" id="HPBE_0001565101-mRNA-1">
    <property type="protein sequence ID" value="HPBE_0001565101-mRNA-1"/>
    <property type="gene ID" value="HPBE_0001565101"/>
</dbReference>
<feature type="region of interest" description="Disordered" evidence="5">
    <location>
        <begin position="670"/>
        <end position="706"/>
    </location>
</feature>
<dbReference type="SMART" id="SM00408">
    <property type="entry name" value="IGc2"/>
    <property type="match status" value="7"/>
</dbReference>
<feature type="domain" description="Fibronectin type-III" evidence="7">
    <location>
        <begin position="1441"/>
        <end position="1536"/>
    </location>
</feature>
<feature type="region of interest" description="Disordered" evidence="5">
    <location>
        <begin position="751"/>
        <end position="796"/>
    </location>
</feature>
<dbReference type="SUPFAM" id="SSF49265">
    <property type="entry name" value="Fibronectin type III"/>
    <property type="match status" value="5"/>
</dbReference>
<feature type="domain" description="Fibronectin type-III" evidence="7">
    <location>
        <begin position="2743"/>
        <end position="2836"/>
    </location>
</feature>
<dbReference type="InterPro" id="IPR013783">
    <property type="entry name" value="Ig-like_fold"/>
</dbReference>